<gene>
    <name evidence="2" type="ORF">ABIC20_006831</name>
</gene>
<proteinExistence type="predicted"/>
<accession>A0ABV2NSG7</accession>
<keyword evidence="3" id="KW-1185">Reference proteome</keyword>
<dbReference type="InterPro" id="IPR014710">
    <property type="entry name" value="RmlC-like_jellyroll"/>
</dbReference>
<dbReference type="Pfam" id="PF00027">
    <property type="entry name" value="cNMP_binding"/>
    <property type="match status" value="1"/>
</dbReference>
<dbReference type="CDD" id="cd00038">
    <property type="entry name" value="CAP_ED"/>
    <property type="match status" value="1"/>
</dbReference>
<dbReference type="Gene3D" id="2.60.120.10">
    <property type="entry name" value="Jelly Rolls"/>
    <property type="match status" value="1"/>
</dbReference>
<dbReference type="InterPro" id="IPR000595">
    <property type="entry name" value="cNMP-bd_dom"/>
</dbReference>
<organism evidence="2 3">
    <name type="scientific">Methylobacterium radiotolerans</name>
    <dbReference type="NCBI Taxonomy" id="31998"/>
    <lineage>
        <taxon>Bacteria</taxon>
        <taxon>Pseudomonadati</taxon>
        <taxon>Pseudomonadota</taxon>
        <taxon>Alphaproteobacteria</taxon>
        <taxon>Hyphomicrobiales</taxon>
        <taxon>Methylobacteriaceae</taxon>
        <taxon>Methylobacterium</taxon>
    </lineage>
</organism>
<evidence type="ECO:0000259" key="1">
    <source>
        <dbReference type="Pfam" id="PF00027"/>
    </source>
</evidence>
<evidence type="ECO:0000313" key="3">
    <source>
        <dbReference type="Proteomes" id="UP001549119"/>
    </source>
</evidence>
<feature type="domain" description="Cyclic nucleotide-binding" evidence="1">
    <location>
        <begin position="32"/>
        <end position="113"/>
    </location>
</feature>
<dbReference type="Proteomes" id="UP001549119">
    <property type="component" value="Unassembled WGS sequence"/>
</dbReference>
<dbReference type="InterPro" id="IPR018490">
    <property type="entry name" value="cNMP-bd_dom_sf"/>
</dbReference>
<sequence>MSNPLSRKRQRYVPLSETDLKLLAGPMAQGRVVAAREDVIHEGDDPRGINVILAGWACRYRQLVDGRRQNASLLLPGDACDPHMFLLEPMDHTIGAVTPGLLGENTGSALQAMTGRSLQLDRAFHHEALAAAAVQRERTVSLGCRTVIERLALCSVRCWRGRRRSVSQTQRAVRCQSRGAISRSRWARPACTSTARPKSCAAKVRLPCAVAV</sequence>
<comment type="caution">
    <text evidence="2">The sequence shown here is derived from an EMBL/GenBank/DDBJ whole genome shotgun (WGS) entry which is preliminary data.</text>
</comment>
<dbReference type="EMBL" id="JBEPNW010000003">
    <property type="protein sequence ID" value="MET3869453.1"/>
    <property type="molecule type" value="Genomic_DNA"/>
</dbReference>
<evidence type="ECO:0000313" key="2">
    <source>
        <dbReference type="EMBL" id="MET3869453.1"/>
    </source>
</evidence>
<dbReference type="SUPFAM" id="SSF51206">
    <property type="entry name" value="cAMP-binding domain-like"/>
    <property type="match status" value="1"/>
</dbReference>
<name>A0ABV2NSG7_9HYPH</name>
<protein>
    <submittedName>
        <fullName evidence="2">CRP-like cAMP-binding protein</fullName>
    </submittedName>
</protein>
<reference evidence="2 3" key="1">
    <citation type="submission" date="2024-06" db="EMBL/GenBank/DDBJ databases">
        <title>Genomics of switchgrass bacterial isolates.</title>
        <authorList>
            <person name="Shade A."/>
        </authorList>
    </citation>
    <scope>NUCLEOTIDE SEQUENCE [LARGE SCALE GENOMIC DNA]</scope>
    <source>
        <strain evidence="2 3">PvP084</strain>
    </source>
</reference>